<organism evidence="2">
    <name type="scientific">marine sediment metagenome</name>
    <dbReference type="NCBI Taxonomy" id="412755"/>
    <lineage>
        <taxon>unclassified sequences</taxon>
        <taxon>metagenomes</taxon>
        <taxon>ecological metagenomes</taxon>
    </lineage>
</organism>
<dbReference type="GO" id="GO:0004222">
    <property type="term" value="F:metalloendopeptidase activity"/>
    <property type="evidence" value="ECO:0007669"/>
    <property type="project" value="InterPro"/>
</dbReference>
<protein>
    <recommendedName>
        <fullName evidence="3">Peptidase M50 domain-containing protein</fullName>
    </recommendedName>
</protein>
<evidence type="ECO:0000256" key="1">
    <source>
        <dbReference type="SAM" id="Phobius"/>
    </source>
</evidence>
<feature type="non-terminal residue" evidence="2">
    <location>
        <position position="1"/>
    </location>
</feature>
<feature type="transmembrane region" description="Helical" evidence="1">
    <location>
        <begin position="144"/>
        <end position="165"/>
    </location>
</feature>
<feature type="transmembrane region" description="Helical" evidence="1">
    <location>
        <begin position="185"/>
        <end position="202"/>
    </location>
</feature>
<sequence length="231" mass="26718">LEWLHTKLRFLFSHYFIALTLVVIVVGTYLLVTLPTSVPYNIFQLFRLTTLATAVLALFTVIVMHEFAHALVCRHFGGRVREMGFLLIYFQPAFYCNLSDSYMFPRKSQKVYTILAGMYFQVFLGSLSIMLWRILKTGTYVSDALLVVTLVCYGTLIFNINPLLKLDGYYLLTDLTEIPNLRRKAFGYLRHIFVQLVFGIRTSLAEPSRREKKVYLIYSMAALAFSLLLLY</sequence>
<feature type="transmembrane region" description="Helical" evidence="1">
    <location>
        <begin position="111"/>
        <end position="132"/>
    </location>
</feature>
<dbReference type="PANTHER" id="PTHR13325">
    <property type="entry name" value="PROTEASE M50 MEMBRANE-BOUND TRANSCRIPTION FACTOR SITE 2 PROTEASE"/>
    <property type="match status" value="1"/>
</dbReference>
<keyword evidence="1" id="KW-1133">Transmembrane helix</keyword>
<dbReference type="GO" id="GO:0031293">
    <property type="term" value="P:membrane protein intracellular domain proteolysis"/>
    <property type="evidence" value="ECO:0007669"/>
    <property type="project" value="TreeGrafter"/>
</dbReference>
<feature type="transmembrane region" description="Helical" evidence="1">
    <location>
        <begin position="12"/>
        <end position="32"/>
    </location>
</feature>
<comment type="caution">
    <text evidence="2">The sequence shown here is derived from an EMBL/GenBank/DDBJ whole genome shotgun (WGS) entry which is preliminary data.</text>
</comment>
<dbReference type="AlphaFoldDB" id="X0Z4Z7"/>
<proteinExistence type="predicted"/>
<feature type="transmembrane region" description="Helical" evidence="1">
    <location>
        <begin position="214"/>
        <end position="230"/>
    </location>
</feature>
<dbReference type="EMBL" id="BARS01052498">
    <property type="protein sequence ID" value="GAG53462.1"/>
    <property type="molecule type" value="Genomic_DNA"/>
</dbReference>
<keyword evidence="1" id="KW-0472">Membrane</keyword>
<gene>
    <name evidence="2" type="ORF">S01H1_78040</name>
</gene>
<keyword evidence="1" id="KW-0812">Transmembrane</keyword>
<name>X0Z4Z7_9ZZZZ</name>
<reference evidence="2" key="1">
    <citation type="journal article" date="2014" name="Front. Microbiol.">
        <title>High frequency of phylogenetically diverse reductive dehalogenase-homologous genes in deep subseafloor sedimentary metagenomes.</title>
        <authorList>
            <person name="Kawai M."/>
            <person name="Futagami T."/>
            <person name="Toyoda A."/>
            <person name="Takaki Y."/>
            <person name="Nishi S."/>
            <person name="Hori S."/>
            <person name="Arai W."/>
            <person name="Tsubouchi T."/>
            <person name="Morono Y."/>
            <person name="Uchiyama I."/>
            <person name="Ito T."/>
            <person name="Fujiyama A."/>
            <person name="Inagaki F."/>
            <person name="Takami H."/>
        </authorList>
    </citation>
    <scope>NUCLEOTIDE SEQUENCE</scope>
    <source>
        <strain evidence="2">Expedition CK06-06</strain>
    </source>
</reference>
<accession>X0Z4Z7</accession>
<evidence type="ECO:0008006" key="3">
    <source>
        <dbReference type="Google" id="ProtNLM"/>
    </source>
</evidence>
<dbReference type="GO" id="GO:0016020">
    <property type="term" value="C:membrane"/>
    <property type="evidence" value="ECO:0007669"/>
    <property type="project" value="InterPro"/>
</dbReference>
<feature type="non-terminal residue" evidence="2">
    <location>
        <position position="231"/>
    </location>
</feature>
<dbReference type="InterPro" id="IPR001193">
    <property type="entry name" value="MBTPS2"/>
</dbReference>
<dbReference type="PANTHER" id="PTHR13325:SF3">
    <property type="entry name" value="MEMBRANE-BOUND TRANSCRIPTION FACTOR SITE-2 PROTEASE"/>
    <property type="match status" value="1"/>
</dbReference>
<dbReference type="GO" id="GO:0005737">
    <property type="term" value="C:cytoplasm"/>
    <property type="evidence" value="ECO:0007669"/>
    <property type="project" value="TreeGrafter"/>
</dbReference>
<feature type="transmembrane region" description="Helical" evidence="1">
    <location>
        <begin position="44"/>
        <end position="64"/>
    </location>
</feature>
<feature type="transmembrane region" description="Helical" evidence="1">
    <location>
        <begin position="85"/>
        <end position="105"/>
    </location>
</feature>
<evidence type="ECO:0000313" key="2">
    <source>
        <dbReference type="EMBL" id="GAG53462.1"/>
    </source>
</evidence>